<dbReference type="Pfam" id="PF13414">
    <property type="entry name" value="TPR_11"/>
    <property type="match status" value="1"/>
</dbReference>
<gene>
    <name evidence="3" type="ORF">SAMN04488078_103718</name>
</gene>
<dbReference type="InterPro" id="IPR026634">
    <property type="entry name" value="TPST-like"/>
</dbReference>
<feature type="repeat" description="TPR" evidence="2">
    <location>
        <begin position="152"/>
        <end position="185"/>
    </location>
</feature>
<dbReference type="PROSITE" id="PS50005">
    <property type="entry name" value="TPR"/>
    <property type="match status" value="4"/>
</dbReference>
<dbReference type="InterPro" id="IPR027417">
    <property type="entry name" value="P-loop_NTPase"/>
</dbReference>
<dbReference type="GO" id="GO:0008476">
    <property type="term" value="F:protein-tyrosine sulfotransferase activity"/>
    <property type="evidence" value="ECO:0007669"/>
    <property type="project" value="InterPro"/>
</dbReference>
<evidence type="ECO:0000313" key="4">
    <source>
        <dbReference type="Proteomes" id="UP000198440"/>
    </source>
</evidence>
<keyword evidence="2" id="KW-0802">TPR repeat</keyword>
<protein>
    <submittedName>
        <fullName evidence="3">Tfp pilus assembly protein PilF</fullName>
    </submittedName>
</protein>
<dbReference type="RefSeq" id="WP_170941099.1">
    <property type="nucleotide sequence ID" value="NZ_FZON01000037.1"/>
</dbReference>
<dbReference type="Pfam" id="PF13469">
    <property type="entry name" value="Sulfotransfer_3"/>
    <property type="match status" value="1"/>
</dbReference>
<evidence type="ECO:0000256" key="1">
    <source>
        <dbReference type="ARBA" id="ARBA00022679"/>
    </source>
</evidence>
<dbReference type="Gene3D" id="3.40.50.300">
    <property type="entry name" value="P-loop containing nucleotide triphosphate hydrolases"/>
    <property type="match status" value="1"/>
</dbReference>
<reference evidence="3 4" key="1">
    <citation type="submission" date="2017-06" db="EMBL/GenBank/DDBJ databases">
        <authorList>
            <person name="Kim H.J."/>
            <person name="Triplett B.A."/>
        </authorList>
    </citation>
    <scope>NUCLEOTIDE SEQUENCE [LARGE SCALE GENOMIC DNA]</scope>
    <source>
        <strain evidence="3 4">DSM 11445</strain>
    </source>
</reference>
<dbReference type="SUPFAM" id="SSF48452">
    <property type="entry name" value="TPR-like"/>
    <property type="match status" value="1"/>
</dbReference>
<dbReference type="AlphaFoldDB" id="A0A239HW21"/>
<dbReference type="Gene3D" id="1.25.40.10">
    <property type="entry name" value="Tetratricopeptide repeat domain"/>
    <property type="match status" value="1"/>
</dbReference>
<dbReference type="InterPro" id="IPR019734">
    <property type="entry name" value="TPR_rpt"/>
</dbReference>
<dbReference type="Pfam" id="PF14559">
    <property type="entry name" value="TPR_19"/>
    <property type="match status" value="1"/>
</dbReference>
<name>A0A239HW21_9RHOB</name>
<sequence>MTSPAAPTDAAAVETVNAELARIARHQNAGRFAEAGAALDRLLEQYPGHPRLVHLQGLNLVHLGQTEAGMALLDEVVAHNPEDVTALVDIGTLLAQQGKMDDAREKFQTAVEVAPNYALAHANLGAALVVARDYVRAIPHLDRAIALDPGVLDVHLNLAQACLRTGHFQRAVDALFRALAIDPQSAAVHVNLAQALFRRERHEAAEHHARRAIELAPQAGEAWLHLGNTLAASGRMDEAAQAFLKAATLPGMALTGFSRLANLRKTTPDSPEWQGLQLLAEKADQLPDEPRVTLEFSLGKARDDLGDHDAAFAHYAEGNRLTRTLYPYDRAVNVARAERIRALVTPALLTRHAKAGLRGVAPIFVCGLPRSGTTLMEQMLSRHPDVQAGGELPAVQRAFQANAPLRAVMEERSPDDALTDDDLTRLGEDYQAYLHGEGLRSLHITDKMPGNQLYAGLLALALPEAKFLIMRRHPLDGLVSNYLQNFGQNQPVSTDLEDLAESWRQFDQNAKHWAALLPDRVHEVSYEALVADPEGQARDVLEFLGLDWHADVLDHTASSRQVNTASVAQVRAPIYGTSVARWRRYGAHLAPLAAALGDALTEEERIACGLDA</sequence>
<evidence type="ECO:0000256" key="2">
    <source>
        <dbReference type="PROSITE-ProRule" id="PRU00339"/>
    </source>
</evidence>
<dbReference type="InterPro" id="IPR011990">
    <property type="entry name" value="TPR-like_helical_dom_sf"/>
</dbReference>
<keyword evidence="1" id="KW-0808">Transferase</keyword>
<feature type="repeat" description="TPR" evidence="2">
    <location>
        <begin position="84"/>
        <end position="117"/>
    </location>
</feature>
<feature type="repeat" description="TPR" evidence="2">
    <location>
        <begin position="118"/>
        <end position="151"/>
    </location>
</feature>
<dbReference type="SMART" id="SM00028">
    <property type="entry name" value="TPR"/>
    <property type="match status" value="7"/>
</dbReference>
<evidence type="ECO:0000313" key="3">
    <source>
        <dbReference type="EMBL" id="SNS85472.1"/>
    </source>
</evidence>
<dbReference type="Pfam" id="PF13432">
    <property type="entry name" value="TPR_16"/>
    <property type="match status" value="1"/>
</dbReference>
<dbReference type="Proteomes" id="UP000198440">
    <property type="component" value="Unassembled WGS sequence"/>
</dbReference>
<accession>A0A239HW21</accession>
<organism evidence="3 4">
    <name type="scientific">Antarctobacter heliothermus</name>
    <dbReference type="NCBI Taxonomy" id="74033"/>
    <lineage>
        <taxon>Bacteria</taxon>
        <taxon>Pseudomonadati</taxon>
        <taxon>Pseudomonadota</taxon>
        <taxon>Alphaproteobacteria</taxon>
        <taxon>Rhodobacterales</taxon>
        <taxon>Roseobacteraceae</taxon>
        <taxon>Antarctobacter</taxon>
    </lineage>
</organism>
<dbReference type="Pfam" id="PF13174">
    <property type="entry name" value="TPR_6"/>
    <property type="match status" value="1"/>
</dbReference>
<feature type="repeat" description="TPR" evidence="2">
    <location>
        <begin position="186"/>
        <end position="219"/>
    </location>
</feature>
<dbReference type="EMBL" id="FZON01000037">
    <property type="protein sequence ID" value="SNS85472.1"/>
    <property type="molecule type" value="Genomic_DNA"/>
</dbReference>
<dbReference type="PANTHER" id="PTHR12788">
    <property type="entry name" value="PROTEIN-TYROSINE SULFOTRANSFERASE 2"/>
    <property type="match status" value="1"/>
</dbReference>
<dbReference type="SUPFAM" id="SSF52540">
    <property type="entry name" value="P-loop containing nucleoside triphosphate hydrolases"/>
    <property type="match status" value="1"/>
</dbReference>
<proteinExistence type="predicted"/>
<dbReference type="PANTHER" id="PTHR12788:SF10">
    <property type="entry name" value="PROTEIN-TYROSINE SULFOTRANSFERASE"/>
    <property type="match status" value="1"/>
</dbReference>